<keyword evidence="2" id="KW-1185">Reference proteome</keyword>
<organism evidence="1 2">
    <name type="scientific">Pararge aegeria aegeria</name>
    <dbReference type="NCBI Taxonomy" id="348720"/>
    <lineage>
        <taxon>Eukaryota</taxon>
        <taxon>Metazoa</taxon>
        <taxon>Ecdysozoa</taxon>
        <taxon>Arthropoda</taxon>
        <taxon>Hexapoda</taxon>
        <taxon>Insecta</taxon>
        <taxon>Pterygota</taxon>
        <taxon>Neoptera</taxon>
        <taxon>Endopterygota</taxon>
        <taxon>Lepidoptera</taxon>
        <taxon>Glossata</taxon>
        <taxon>Ditrysia</taxon>
        <taxon>Papilionoidea</taxon>
        <taxon>Nymphalidae</taxon>
        <taxon>Satyrinae</taxon>
        <taxon>Satyrini</taxon>
        <taxon>Parargina</taxon>
        <taxon>Pararge</taxon>
    </lineage>
</organism>
<accession>A0A8S4S9T5</accession>
<protein>
    <submittedName>
        <fullName evidence="1">Jg1355 protein</fullName>
    </submittedName>
</protein>
<proteinExistence type="predicted"/>
<reference evidence="1" key="1">
    <citation type="submission" date="2022-03" db="EMBL/GenBank/DDBJ databases">
        <authorList>
            <person name="Lindestad O."/>
        </authorList>
    </citation>
    <scope>NUCLEOTIDE SEQUENCE</scope>
</reference>
<comment type="caution">
    <text evidence="1">The sequence shown here is derived from an EMBL/GenBank/DDBJ whole genome shotgun (WGS) entry which is preliminary data.</text>
</comment>
<gene>
    <name evidence="1" type="primary">jg1355</name>
    <name evidence="1" type="ORF">PAEG_LOCUS20615</name>
</gene>
<name>A0A8S4S9T5_9NEOP</name>
<dbReference type="OrthoDB" id="410404at2759"/>
<dbReference type="EMBL" id="CAKXAJ010025840">
    <property type="protein sequence ID" value="CAH2244700.1"/>
    <property type="molecule type" value="Genomic_DNA"/>
</dbReference>
<evidence type="ECO:0000313" key="1">
    <source>
        <dbReference type="EMBL" id="CAH2244700.1"/>
    </source>
</evidence>
<dbReference type="Proteomes" id="UP000838756">
    <property type="component" value="Unassembled WGS sequence"/>
</dbReference>
<sequence length="69" mass="8407">MGEERVAKRIFYSVLQVGKRKQGEQLLRYKDVIKRHMKRCDMDPSLWEFEAEDLPRWRLSVNKRSINQI</sequence>
<dbReference type="AlphaFoldDB" id="A0A8S4S9T5"/>
<evidence type="ECO:0000313" key="2">
    <source>
        <dbReference type="Proteomes" id="UP000838756"/>
    </source>
</evidence>